<dbReference type="EMBL" id="NIWU01000001">
    <property type="protein sequence ID" value="OXR36292.1"/>
    <property type="molecule type" value="Genomic_DNA"/>
</dbReference>
<evidence type="ECO:0000313" key="2">
    <source>
        <dbReference type="Proteomes" id="UP000215455"/>
    </source>
</evidence>
<keyword evidence="2" id="KW-1185">Reference proteome</keyword>
<proteinExistence type="predicted"/>
<comment type="caution">
    <text evidence="1">The sequence shown here is derived from an EMBL/GenBank/DDBJ whole genome shotgun (WGS) entry which is preliminary data.</text>
</comment>
<evidence type="ECO:0000313" key="1">
    <source>
        <dbReference type="EMBL" id="OXR36292.1"/>
    </source>
</evidence>
<reference evidence="1 2" key="1">
    <citation type="submission" date="2017-06" db="EMBL/GenBank/DDBJ databases">
        <authorList>
            <person name="Furmanczyk E.M."/>
        </authorList>
    </citation>
    <scope>NUCLEOTIDE SEQUENCE [LARGE SCALE GENOMIC DNA]</scope>
    <source>
        <strain evidence="1 2">DSM 16611</strain>
    </source>
</reference>
<sequence>MRKRFSRDPGKTDNAILVGASLLAMEVNDDAGSLTPRGAIRFFASRLAPTGNASYIFPGNA</sequence>
<name>A0ABX4E3U5_9PSED</name>
<dbReference type="Proteomes" id="UP000215455">
    <property type="component" value="Unassembled WGS sequence"/>
</dbReference>
<organism evidence="1 2">
    <name type="scientific">Pseudomonas umsongensis</name>
    <dbReference type="NCBI Taxonomy" id="198618"/>
    <lineage>
        <taxon>Bacteria</taxon>
        <taxon>Pseudomonadati</taxon>
        <taxon>Pseudomonadota</taxon>
        <taxon>Gammaproteobacteria</taxon>
        <taxon>Pseudomonadales</taxon>
        <taxon>Pseudomonadaceae</taxon>
        <taxon>Pseudomonas</taxon>
    </lineage>
</organism>
<gene>
    <name evidence="1" type="ORF">PSUM_09555</name>
</gene>
<accession>A0ABX4E3U5</accession>
<protein>
    <submittedName>
        <fullName evidence="1">Uncharacterized protein</fullName>
    </submittedName>
</protein>